<dbReference type="EMBL" id="UZAK01000038">
    <property type="protein sequence ID" value="VDO59087.1"/>
    <property type="molecule type" value="Genomic_DNA"/>
</dbReference>
<feature type="transmembrane region" description="Helical" evidence="1">
    <location>
        <begin position="6"/>
        <end position="30"/>
    </location>
</feature>
<evidence type="ECO:0000313" key="4">
    <source>
        <dbReference type="WBParaSite" id="SCUD_0000007301-mRNA-1"/>
    </source>
</evidence>
<keyword evidence="1" id="KW-1133">Transmembrane helix</keyword>
<reference evidence="4" key="1">
    <citation type="submission" date="2016-06" db="UniProtKB">
        <authorList>
            <consortium name="WormBaseParasite"/>
        </authorList>
    </citation>
    <scope>IDENTIFICATION</scope>
</reference>
<keyword evidence="3" id="KW-1185">Reference proteome</keyword>
<dbReference type="AlphaFoldDB" id="A0A183JBL9"/>
<evidence type="ECO:0000313" key="2">
    <source>
        <dbReference type="EMBL" id="VDO59087.1"/>
    </source>
</evidence>
<evidence type="ECO:0000256" key="1">
    <source>
        <dbReference type="SAM" id="Phobius"/>
    </source>
</evidence>
<sequence>MRKPEVLFTILSILILSILINLGFCIRCLLFRSYIGKLSTRKWNCQFLYLLC</sequence>
<keyword evidence="1" id="KW-0812">Transmembrane</keyword>
<evidence type="ECO:0000313" key="3">
    <source>
        <dbReference type="Proteomes" id="UP000279833"/>
    </source>
</evidence>
<accession>A0A183JBL9</accession>
<protein>
    <submittedName>
        <fullName evidence="4">DUF4395 domain-containing protein</fullName>
    </submittedName>
</protein>
<name>A0A183JBL9_9TREM</name>
<reference evidence="2 3" key="2">
    <citation type="submission" date="2018-11" db="EMBL/GenBank/DDBJ databases">
        <authorList>
            <consortium name="Pathogen Informatics"/>
        </authorList>
    </citation>
    <scope>NUCLEOTIDE SEQUENCE [LARGE SCALE GENOMIC DNA]</scope>
    <source>
        <strain evidence="2">Dakar</strain>
        <strain evidence="3">Dakar, Senegal</strain>
    </source>
</reference>
<dbReference type="Proteomes" id="UP000279833">
    <property type="component" value="Unassembled WGS sequence"/>
</dbReference>
<dbReference type="WBParaSite" id="SCUD_0000007301-mRNA-1">
    <property type="protein sequence ID" value="SCUD_0000007301-mRNA-1"/>
    <property type="gene ID" value="SCUD_0000007301"/>
</dbReference>
<gene>
    <name evidence="2" type="ORF">SCUD_LOCUS74</name>
</gene>
<proteinExistence type="predicted"/>
<organism evidence="4">
    <name type="scientific">Schistosoma curassoni</name>
    <dbReference type="NCBI Taxonomy" id="6186"/>
    <lineage>
        <taxon>Eukaryota</taxon>
        <taxon>Metazoa</taxon>
        <taxon>Spiralia</taxon>
        <taxon>Lophotrochozoa</taxon>
        <taxon>Platyhelminthes</taxon>
        <taxon>Trematoda</taxon>
        <taxon>Digenea</taxon>
        <taxon>Strigeidida</taxon>
        <taxon>Schistosomatoidea</taxon>
        <taxon>Schistosomatidae</taxon>
        <taxon>Schistosoma</taxon>
    </lineage>
</organism>
<keyword evidence="1" id="KW-0472">Membrane</keyword>